<evidence type="ECO:0000313" key="3">
    <source>
        <dbReference type="EMBL" id="PSR23964.1"/>
    </source>
</evidence>
<organism evidence="3 4">
    <name type="scientific">Sulfobacillus acidophilus</name>
    <dbReference type="NCBI Taxonomy" id="53633"/>
    <lineage>
        <taxon>Bacteria</taxon>
        <taxon>Bacillati</taxon>
        <taxon>Bacillota</taxon>
        <taxon>Clostridia</taxon>
        <taxon>Eubacteriales</taxon>
        <taxon>Clostridiales Family XVII. Incertae Sedis</taxon>
        <taxon>Sulfobacillus</taxon>
    </lineage>
</organism>
<dbReference type="EMBL" id="PXYV01000002">
    <property type="protein sequence ID" value="PSR23964.1"/>
    <property type="molecule type" value="Genomic_DNA"/>
</dbReference>
<dbReference type="GO" id="GO:0008206">
    <property type="term" value="P:bile acid metabolic process"/>
    <property type="evidence" value="ECO:0007669"/>
    <property type="project" value="UniProtKB-ARBA"/>
</dbReference>
<evidence type="ECO:0000256" key="2">
    <source>
        <dbReference type="ARBA" id="ARBA00023002"/>
    </source>
</evidence>
<sequence length="257" mass="27332">MDTTKVAIVTGGGSGIGQSCAITLAKRGFRVAVADVNMDAAHTTVELVGADRARAFALDVSSSDAVNRGVEAIWQWQDRIDVLVNNAGIVLQKMMVDLSDQEWHKVMQTNLTGAFYMARKVVPFMRKGGAGGRIINMSSVLSTLPRPLNGPYASSKGALNAFTRALALEVASDRITVNAVAPGHILTPLTVPMFTPEVTRAFEKRIPLGVVGQPEWVANVVAFLASDDAQYVTGQVIFVDGGYNINGDLPGLEFGGQ</sequence>
<dbReference type="PANTHER" id="PTHR42760:SF133">
    <property type="entry name" value="3-OXOACYL-[ACYL-CARRIER-PROTEIN] REDUCTASE"/>
    <property type="match status" value="1"/>
</dbReference>
<keyword evidence="2" id="KW-0560">Oxidoreductase</keyword>
<reference evidence="3 4" key="1">
    <citation type="journal article" date="2014" name="BMC Genomics">
        <title>Comparison of environmental and isolate Sulfobacillus genomes reveals diverse carbon, sulfur, nitrogen, and hydrogen metabolisms.</title>
        <authorList>
            <person name="Justice N.B."/>
            <person name="Norman A."/>
            <person name="Brown C.T."/>
            <person name="Singh A."/>
            <person name="Thomas B.C."/>
            <person name="Banfield J.F."/>
        </authorList>
    </citation>
    <scope>NUCLEOTIDE SEQUENCE [LARGE SCALE GENOMIC DNA]</scope>
    <source>
        <strain evidence="3">AMDSBA3</strain>
    </source>
</reference>
<protein>
    <submittedName>
        <fullName evidence="3">Uncharacterized protein</fullName>
    </submittedName>
</protein>
<dbReference type="PANTHER" id="PTHR42760">
    <property type="entry name" value="SHORT-CHAIN DEHYDROGENASES/REDUCTASES FAMILY MEMBER"/>
    <property type="match status" value="1"/>
</dbReference>
<dbReference type="GO" id="GO:0016616">
    <property type="term" value="F:oxidoreductase activity, acting on the CH-OH group of donors, NAD or NADP as acceptor"/>
    <property type="evidence" value="ECO:0007669"/>
    <property type="project" value="TreeGrafter"/>
</dbReference>
<dbReference type="Gene3D" id="3.40.50.720">
    <property type="entry name" value="NAD(P)-binding Rossmann-like Domain"/>
    <property type="match status" value="1"/>
</dbReference>
<evidence type="ECO:0000313" key="4">
    <source>
        <dbReference type="Proteomes" id="UP000241848"/>
    </source>
</evidence>
<dbReference type="NCBIfam" id="NF009466">
    <property type="entry name" value="PRK12826.1-2"/>
    <property type="match status" value="1"/>
</dbReference>
<dbReference type="InterPro" id="IPR002347">
    <property type="entry name" value="SDR_fam"/>
</dbReference>
<dbReference type="NCBIfam" id="NF005559">
    <property type="entry name" value="PRK07231.1"/>
    <property type="match status" value="1"/>
</dbReference>
<dbReference type="InterPro" id="IPR020904">
    <property type="entry name" value="Sc_DH/Rdtase_CS"/>
</dbReference>
<dbReference type="AlphaFoldDB" id="A0A2T2WP11"/>
<dbReference type="Pfam" id="PF13561">
    <property type="entry name" value="adh_short_C2"/>
    <property type="match status" value="1"/>
</dbReference>
<accession>A0A2T2WP11</accession>
<dbReference type="PROSITE" id="PS00061">
    <property type="entry name" value="ADH_SHORT"/>
    <property type="match status" value="1"/>
</dbReference>
<dbReference type="SUPFAM" id="SSF51735">
    <property type="entry name" value="NAD(P)-binding Rossmann-fold domains"/>
    <property type="match status" value="1"/>
</dbReference>
<dbReference type="PRINTS" id="PR00081">
    <property type="entry name" value="GDHRDH"/>
</dbReference>
<name>A0A2T2WP11_9FIRM</name>
<dbReference type="Proteomes" id="UP000241848">
    <property type="component" value="Unassembled WGS sequence"/>
</dbReference>
<dbReference type="FunFam" id="3.40.50.720:FF:000084">
    <property type="entry name" value="Short-chain dehydrogenase reductase"/>
    <property type="match status" value="1"/>
</dbReference>
<gene>
    <name evidence="3" type="ORF">C7B45_01375</name>
</gene>
<dbReference type="PROSITE" id="PS51257">
    <property type="entry name" value="PROKAR_LIPOPROTEIN"/>
    <property type="match status" value="1"/>
</dbReference>
<proteinExistence type="inferred from homology"/>
<dbReference type="PRINTS" id="PR00080">
    <property type="entry name" value="SDRFAMILY"/>
</dbReference>
<comment type="caution">
    <text evidence="3">The sequence shown here is derived from an EMBL/GenBank/DDBJ whole genome shotgun (WGS) entry which is preliminary data.</text>
</comment>
<dbReference type="InterPro" id="IPR036291">
    <property type="entry name" value="NAD(P)-bd_dom_sf"/>
</dbReference>
<comment type="similarity">
    <text evidence="1">Belongs to the short-chain dehydrogenases/reductases (SDR) family.</text>
</comment>
<evidence type="ECO:0000256" key="1">
    <source>
        <dbReference type="ARBA" id="ARBA00006484"/>
    </source>
</evidence>